<evidence type="ECO:0000313" key="2">
    <source>
        <dbReference type="Proteomes" id="UP000005755"/>
    </source>
</evidence>
<dbReference type="SUPFAM" id="SSF53335">
    <property type="entry name" value="S-adenosyl-L-methionine-dependent methyltransferases"/>
    <property type="match status" value="1"/>
</dbReference>
<dbReference type="Pfam" id="PF13489">
    <property type="entry name" value="Methyltransf_23"/>
    <property type="match status" value="1"/>
</dbReference>
<gene>
    <name evidence="1" type="ORF">HCCG_01551</name>
</gene>
<keyword evidence="1" id="KW-0489">Methyltransferase</keyword>
<dbReference type="Gene3D" id="3.40.50.150">
    <property type="entry name" value="Vaccinia Virus protein VP39"/>
    <property type="match status" value="1"/>
</dbReference>
<keyword evidence="2" id="KW-1185">Reference proteome</keyword>
<protein>
    <submittedName>
        <fullName evidence="1">Methyltransferase domain protein</fullName>
    </submittedName>
</protein>
<name>A0ABN0BBM8_9HELI</name>
<dbReference type="InterPro" id="IPR029063">
    <property type="entry name" value="SAM-dependent_MTases_sf"/>
</dbReference>
<proteinExistence type="predicted"/>
<dbReference type="RefSeq" id="WP_002956885.1">
    <property type="nucleotide sequence ID" value="NZ_BEZM01000214.1"/>
</dbReference>
<evidence type="ECO:0000313" key="1">
    <source>
        <dbReference type="EMBL" id="EFR47003.1"/>
    </source>
</evidence>
<sequence>MNEFLKFYGEHHISPVSQDISDFERHLARRKRLYELVNIHPFAFRGARMLEVGAGSGYNTLLFLKLGAIVDIVEPNAAGREQMIKLFTEYKIPQEQYKIHPCTIESYDSAERYDFIIAEGFLPWVDKKQRKGIITQLWRYAKKDAGIVVTTQCEFSFFLEDLRRILGLVLVRRVSEFKQKVEMLSKAFVSHLQTLGFASRPIADWVIDNILNPAADVKPLSIQGCVEEFASVAGGGYSPSVQEKISINPATLEVLGSSPNMIGNLSWYKDMSYSYGEVILESFERFRHILLCTEFGFFWREDRKNTLLLERLSALRELIKAYRESESVESVKKICDILDSIIAENEDLGEFFTQSVNECVGLLRDYADGVAELNAESIASMPTFKNAWGRGQQYVSFVKRIEENRI</sequence>
<dbReference type="GO" id="GO:0008168">
    <property type="term" value="F:methyltransferase activity"/>
    <property type="evidence" value="ECO:0007669"/>
    <property type="project" value="UniProtKB-KW"/>
</dbReference>
<organism evidence="1 2">
    <name type="scientific">Helicobacter cinaedi CCUG 18818 = ATCC BAA-847</name>
    <dbReference type="NCBI Taxonomy" id="537971"/>
    <lineage>
        <taxon>Bacteria</taxon>
        <taxon>Pseudomonadati</taxon>
        <taxon>Campylobacterota</taxon>
        <taxon>Epsilonproteobacteria</taxon>
        <taxon>Campylobacterales</taxon>
        <taxon>Helicobacteraceae</taxon>
        <taxon>Helicobacter</taxon>
    </lineage>
</organism>
<keyword evidence="1" id="KW-0808">Transferase</keyword>
<accession>A0ABN0BBM8</accession>
<dbReference type="EMBL" id="DS990392">
    <property type="protein sequence ID" value="EFR47003.1"/>
    <property type="molecule type" value="Genomic_DNA"/>
</dbReference>
<reference evidence="2" key="1">
    <citation type="journal article" date="2014" name="Genome Announc.">
        <title>Draft genome sequences of six enterohepatic helicobacter species isolated from humans and one from rhesus macaques.</title>
        <authorList>
            <person name="Shen Z."/>
            <person name="Sheh A."/>
            <person name="Young S.K."/>
            <person name="Abouelliel A."/>
            <person name="Ward D.V."/>
            <person name="Earl A.M."/>
            <person name="Fox J.G."/>
        </authorList>
    </citation>
    <scope>NUCLEOTIDE SEQUENCE [LARGE SCALE GENOMIC DNA]</scope>
    <source>
        <strain evidence="2">CCUG 18818</strain>
    </source>
</reference>
<dbReference type="Proteomes" id="UP000005755">
    <property type="component" value="Unassembled WGS sequence"/>
</dbReference>
<dbReference type="CDD" id="cd02440">
    <property type="entry name" value="AdoMet_MTases"/>
    <property type="match status" value="1"/>
</dbReference>
<dbReference type="GO" id="GO:0032259">
    <property type="term" value="P:methylation"/>
    <property type="evidence" value="ECO:0007669"/>
    <property type="project" value="UniProtKB-KW"/>
</dbReference>